<evidence type="ECO:0000313" key="1">
    <source>
        <dbReference type="EMBL" id="GEM48606.1"/>
    </source>
</evidence>
<dbReference type="EMBL" id="BJXB01000022">
    <property type="protein sequence ID" value="GEM48606.1"/>
    <property type="molecule type" value="Genomic_DNA"/>
</dbReference>
<dbReference type="Proteomes" id="UP000321306">
    <property type="component" value="Unassembled WGS sequence"/>
</dbReference>
<keyword evidence="2" id="KW-1185">Reference proteome</keyword>
<comment type="caution">
    <text evidence="1">The sequence shown here is derived from an EMBL/GenBank/DDBJ whole genome shotgun (WGS) entry which is preliminary data.</text>
</comment>
<dbReference type="AlphaFoldDB" id="A0A511N7Z7"/>
<accession>A0A511N7Z7</accession>
<name>A0A511N7Z7_DEIC1</name>
<proteinExistence type="predicted"/>
<reference evidence="1 2" key="1">
    <citation type="submission" date="2019-07" db="EMBL/GenBank/DDBJ databases">
        <title>Whole genome shotgun sequence of Deinococcus cellulosilyticus NBRC 106333.</title>
        <authorList>
            <person name="Hosoyama A."/>
            <person name="Uohara A."/>
            <person name="Ohji S."/>
            <person name="Ichikawa N."/>
        </authorList>
    </citation>
    <scope>NUCLEOTIDE SEQUENCE [LARGE SCALE GENOMIC DNA]</scope>
    <source>
        <strain evidence="1 2">NBRC 106333</strain>
    </source>
</reference>
<organism evidence="1 2">
    <name type="scientific">Deinococcus cellulosilyticus (strain DSM 18568 / NBRC 106333 / KACC 11606 / 5516J-15)</name>
    <dbReference type="NCBI Taxonomy" id="1223518"/>
    <lineage>
        <taxon>Bacteria</taxon>
        <taxon>Thermotogati</taxon>
        <taxon>Deinococcota</taxon>
        <taxon>Deinococci</taxon>
        <taxon>Deinococcales</taxon>
        <taxon>Deinococcaceae</taxon>
        <taxon>Deinococcus</taxon>
    </lineage>
</organism>
<sequence>MSGEILVAHAGVLLQEFQQFPGGFIQIFVFQRHAQILAQFPKCFRDSALLLSFPESKEKAKMGVHKS</sequence>
<gene>
    <name evidence="1" type="ORF">DC3_42410</name>
</gene>
<protein>
    <submittedName>
        <fullName evidence="1">Uncharacterized protein</fullName>
    </submittedName>
</protein>
<evidence type="ECO:0000313" key="2">
    <source>
        <dbReference type="Proteomes" id="UP000321306"/>
    </source>
</evidence>